<keyword evidence="6" id="KW-1185">Reference proteome</keyword>
<feature type="domain" description="Glycosyltransferase N-terminal" evidence="4">
    <location>
        <begin position="10"/>
        <end position="247"/>
    </location>
</feature>
<dbReference type="PROSITE" id="PS00375">
    <property type="entry name" value="UDPGT"/>
    <property type="match status" value="2"/>
</dbReference>
<evidence type="ECO:0000256" key="3">
    <source>
        <dbReference type="ARBA" id="ARBA00022679"/>
    </source>
</evidence>
<keyword evidence="3" id="KW-0808">Transferase</keyword>
<accession>A0A061F6C1</accession>
<dbReference type="Gramene" id="EOY10064">
    <property type="protein sequence ID" value="EOY10064"/>
    <property type="gene ID" value="TCM_025454"/>
</dbReference>
<dbReference type="SUPFAM" id="SSF53756">
    <property type="entry name" value="UDP-Glycosyltransferase/glycogen phosphorylase"/>
    <property type="match status" value="2"/>
</dbReference>
<dbReference type="FunFam" id="3.40.50.2000:FF:000047">
    <property type="entry name" value="Glycosyltransferase"/>
    <property type="match status" value="2"/>
</dbReference>
<protein>
    <submittedName>
        <fullName evidence="5">UDP-glycosyltransferase 73C5</fullName>
    </submittedName>
</protein>
<dbReference type="FunCoup" id="A0A061F6C1">
    <property type="interactions" value="173"/>
</dbReference>
<name>A0A061F6C1_THECC</name>
<dbReference type="EMBL" id="CM001883">
    <property type="protein sequence ID" value="EOY10064.1"/>
    <property type="molecule type" value="Genomic_DNA"/>
</dbReference>
<evidence type="ECO:0000313" key="5">
    <source>
        <dbReference type="EMBL" id="EOY10064.1"/>
    </source>
</evidence>
<evidence type="ECO:0000256" key="2">
    <source>
        <dbReference type="ARBA" id="ARBA00022676"/>
    </source>
</evidence>
<reference evidence="5 6" key="1">
    <citation type="journal article" date="2013" name="Genome Biol.">
        <title>The genome sequence of the most widely cultivated cacao type and its use to identify candidate genes regulating pod color.</title>
        <authorList>
            <person name="Motamayor J.C."/>
            <person name="Mockaitis K."/>
            <person name="Schmutz J."/>
            <person name="Haiminen N."/>
            <person name="Iii D.L."/>
            <person name="Cornejo O."/>
            <person name="Findley S.D."/>
            <person name="Zheng P."/>
            <person name="Utro F."/>
            <person name="Royaert S."/>
            <person name="Saski C."/>
            <person name="Jenkins J."/>
            <person name="Podicheti R."/>
            <person name="Zhao M."/>
            <person name="Scheffler B.E."/>
            <person name="Stack J.C."/>
            <person name="Feltus F.A."/>
            <person name="Mustiga G.M."/>
            <person name="Amores F."/>
            <person name="Phillips W."/>
            <person name="Marelli J.P."/>
            <person name="May G.D."/>
            <person name="Shapiro H."/>
            <person name="Ma J."/>
            <person name="Bustamante C.D."/>
            <person name="Schnell R.J."/>
            <person name="Main D."/>
            <person name="Gilbert D."/>
            <person name="Parida L."/>
            <person name="Kuhn D.N."/>
        </authorList>
    </citation>
    <scope>NUCLEOTIDE SEQUENCE [LARGE SCALE GENOMIC DNA]</scope>
    <source>
        <strain evidence="6">cv. Matina 1-6</strain>
    </source>
</reference>
<dbReference type="HOGENOM" id="CLU_417635_0_0_1"/>
<dbReference type="AlphaFoldDB" id="A0A061F6C1"/>
<sequence>MATEVEPLHFVLFPFMAQGHMIPMVDTARLLAQQGIIITIVTTPHNAARFKTILDRAKESGLSIRLVELQFPCVESGLPEGCENFDMLPSLSLALNFLEAANKLQEPVQKLFEELRPRPSCIISDTLLHYTLDIASQFQIPRVVFYGVCCFCLLCIYNLHLSKILEHITTDSHYLAVPNMPDKVEFTKSQLPVILDNKYLKEFCEQAGETDLASYGVVINTFEELEPEYVRKYRKARGCKVWCIGPVSLCNKDRLDKAQRGNQASVDENQCQRWLDSQEPGSVIYACLGSLSNVIPSQSIELGLGLEASNRPFIWVMRGSDTSKEVEKWILEDGFEKRTKGRGLVIRGWAAQVVILSHRAIGGFLTHCGWNSTIEAIVAGVPLITWPLFGDQFCNEKLVVQILQIGVRIGVEEPLRWGDEAKVGVLVYKEDVKKAVEKLMEIGEEGEERRKRAKKLGEMANKALELGLGLEASNRPFIWVIRGSDTSKEVEKWISEDGFEERTKGRGLVIRGWAPQVLILSHPAIGGFLTHCGWNSTIEGISAGVPLITWPLFADQFVNEKLAAQILKIGVKVGVEEPVRWAEEEKVGVLVKKNDVKKAIERLMDGGEEGEERRKRAKKLGEMAKKAVETGGSSHLNITQLIQDIMQRAYDRKQPST</sequence>
<keyword evidence="2" id="KW-0328">Glycosyltransferase</keyword>
<evidence type="ECO:0000259" key="4">
    <source>
        <dbReference type="Pfam" id="PF26168"/>
    </source>
</evidence>
<dbReference type="CDD" id="cd03784">
    <property type="entry name" value="GT1_Gtf-like"/>
    <property type="match status" value="1"/>
</dbReference>
<evidence type="ECO:0000313" key="6">
    <source>
        <dbReference type="Proteomes" id="UP000026915"/>
    </source>
</evidence>
<dbReference type="Pfam" id="PF00201">
    <property type="entry name" value="UDPGT"/>
    <property type="match status" value="2"/>
</dbReference>
<dbReference type="GO" id="GO:0035251">
    <property type="term" value="F:UDP-glucosyltransferase activity"/>
    <property type="evidence" value="ECO:0000318"/>
    <property type="project" value="GO_Central"/>
</dbReference>
<dbReference type="eggNOG" id="KOG1192">
    <property type="taxonomic scope" value="Eukaryota"/>
</dbReference>
<dbReference type="Proteomes" id="UP000026915">
    <property type="component" value="Chromosome 5"/>
</dbReference>
<dbReference type="FunFam" id="3.40.50.2000:FF:000071">
    <property type="entry name" value="Glycosyltransferase"/>
    <property type="match status" value="1"/>
</dbReference>
<dbReference type="InterPro" id="IPR002213">
    <property type="entry name" value="UDP_glucos_trans"/>
</dbReference>
<dbReference type="Gene3D" id="3.40.50.2000">
    <property type="entry name" value="Glycogen Phosphorylase B"/>
    <property type="match status" value="3"/>
</dbReference>
<dbReference type="InterPro" id="IPR058980">
    <property type="entry name" value="Glyco_transf_N"/>
</dbReference>
<evidence type="ECO:0000256" key="1">
    <source>
        <dbReference type="ARBA" id="ARBA00009995"/>
    </source>
</evidence>
<dbReference type="PANTHER" id="PTHR48047">
    <property type="entry name" value="GLYCOSYLTRANSFERASE"/>
    <property type="match status" value="1"/>
</dbReference>
<dbReference type="PANTHER" id="PTHR48047:SF229">
    <property type="entry name" value="UDP-GLYCOSYLTRANSFERASE 73C3-RELATED"/>
    <property type="match status" value="1"/>
</dbReference>
<comment type="similarity">
    <text evidence="1">Belongs to the UDP-glycosyltransferase family.</text>
</comment>
<dbReference type="InterPro" id="IPR035595">
    <property type="entry name" value="UDP_glycos_trans_CS"/>
</dbReference>
<organism evidence="5 6">
    <name type="scientific">Theobroma cacao</name>
    <name type="common">Cacao</name>
    <name type="synonym">Cocoa</name>
    <dbReference type="NCBI Taxonomy" id="3641"/>
    <lineage>
        <taxon>Eukaryota</taxon>
        <taxon>Viridiplantae</taxon>
        <taxon>Streptophyta</taxon>
        <taxon>Embryophyta</taxon>
        <taxon>Tracheophyta</taxon>
        <taxon>Spermatophyta</taxon>
        <taxon>Magnoliopsida</taxon>
        <taxon>eudicotyledons</taxon>
        <taxon>Gunneridae</taxon>
        <taxon>Pentapetalae</taxon>
        <taxon>rosids</taxon>
        <taxon>malvids</taxon>
        <taxon>Malvales</taxon>
        <taxon>Malvaceae</taxon>
        <taxon>Byttnerioideae</taxon>
        <taxon>Theobroma</taxon>
    </lineage>
</organism>
<dbReference type="InParanoid" id="A0A061F6C1"/>
<gene>
    <name evidence="5" type="ORF">TCM_025454</name>
</gene>
<proteinExistence type="inferred from homology"/>
<dbReference type="Pfam" id="PF26168">
    <property type="entry name" value="Glyco_transf_N"/>
    <property type="match status" value="1"/>
</dbReference>
<dbReference type="OMA" id="EMESYGM"/>